<keyword evidence="2" id="KW-1185">Reference proteome</keyword>
<dbReference type="AlphaFoldDB" id="A0A835IZD1"/>
<organism evidence="1 2">
    <name type="scientific">Coptis chinensis</name>
    <dbReference type="NCBI Taxonomy" id="261450"/>
    <lineage>
        <taxon>Eukaryota</taxon>
        <taxon>Viridiplantae</taxon>
        <taxon>Streptophyta</taxon>
        <taxon>Embryophyta</taxon>
        <taxon>Tracheophyta</taxon>
        <taxon>Spermatophyta</taxon>
        <taxon>Magnoliopsida</taxon>
        <taxon>Ranunculales</taxon>
        <taxon>Ranunculaceae</taxon>
        <taxon>Coptidoideae</taxon>
        <taxon>Coptis</taxon>
    </lineage>
</organism>
<dbReference type="PANTHER" id="PTHR12406:SF7">
    <property type="entry name" value="PATATIN-LIKE PHOSPHOLIPASE DOMAIN-CONTAINING PROTEIN 4"/>
    <property type="match status" value="1"/>
</dbReference>
<comment type="caution">
    <text evidence="1">The sequence shown here is derived from an EMBL/GenBank/DDBJ whole genome shotgun (WGS) entry which is preliminary data.</text>
</comment>
<evidence type="ECO:0000313" key="2">
    <source>
        <dbReference type="Proteomes" id="UP000631114"/>
    </source>
</evidence>
<name>A0A835IZD1_9MAGN</name>
<dbReference type="GO" id="GO:0019433">
    <property type="term" value="P:triglyceride catabolic process"/>
    <property type="evidence" value="ECO:0007669"/>
    <property type="project" value="TreeGrafter"/>
</dbReference>
<accession>A0A835IZD1</accession>
<gene>
    <name evidence="1" type="ORF">IFM89_009221</name>
</gene>
<evidence type="ECO:0000313" key="1">
    <source>
        <dbReference type="EMBL" id="KAF9624313.1"/>
    </source>
</evidence>
<dbReference type="InterPro" id="IPR033562">
    <property type="entry name" value="PLPL"/>
</dbReference>
<dbReference type="GO" id="GO:0055088">
    <property type="term" value="P:lipid homeostasis"/>
    <property type="evidence" value="ECO:0007669"/>
    <property type="project" value="TreeGrafter"/>
</dbReference>
<dbReference type="GO" id="GO:0005811">
    <property type="term" value="C:lipid droplet"/>
    <property type="evidence" value="ECO:0007669"/>
    <property type="project" value="TreeGrafter"/>
</dbReference>
<dbReference type="GO" id="GO:0016020">
    <property type="term" value="C:membrane"/>
    <property type="evidence" value="ECO:0007669"/>
    <property type="project" value="TreeGrafter"/>
</dbReference>
<sequence length="113" mass="12565">GCIEQGHYTISLDLQQGAIMQAVIASGSSMKEALEATKVLAEDCQLRGIAFHLGVVIRELLVKFLPDDGHTRSNGRVRGKGDIHRMLTSHNCIINMSYRRVKDYMQCFGDIES</sequence>
<reference evidence="1 2" key="1">
    <citation type="submission" date="2020-10" db="EMBL/GenBank/DDBJ databases">
        <title>The Coptis chinensis genome and diversification of protoberbering-type alkaloids.</title>
        <authorList>
            <person name="Wang B."/>
            <person name="Shu S."/>
            <person name="Song C."/>
            <person name="Liu Y."/>
        </authorList>
    </citation>
    <scope>NUCLEOTIDE SEQUENCE [LARGE SCALE GENOMIC DNA]</scope>
    <source>
        <strain evidence="1">HL-2020</strain>
        <tissue evidence="1">Leaf</tissue>
    </source>
</reference>
<dbReference type="GO" id="GO:0004806">
    <property type="term" value="F:triacylglycerol lipase activity"/>
    <property type="evidence" value="ECO:0007669"/>
    <property type="project" value="TreeGrafter"/>
</dbReference>
<dbReference type="EMBL" id="JADFTS010000001">
    <property type="protein sequence ID" value="KAF9624313.1"/>
    <property type="molecule type" value="Genomic_DNA"/>
</dbReference>
<dbReference type="GO" id="GO:0005737">
    <property type="term" value="C:cytoplasm"/>
    <property type="evidence" value="ECO:0007669"/>
    <property type="project" value="TreeGrafter"/>
</dbReference>
<protein>
    <submittedName>
        <fullName evidence="1">Uncharacterized protein</fullName>
    </submittedName>
</protein>
<dbReference type="OrthoDB" id="197155at2759"/>
<dbReference type="Proteomes" id="UP000631114">
    <property type="component" value="Unassembled WGS sequence"/>
</dbReference>
<feature type="non-terminal residue" evidence="1">
    <location>
        <position position="113"/>
    </location>
</feature>
<dbReference type="PANTHER" id="PTHR12406">
    <property type="entry name" value="CALCIUM-INDEPENDENT PHOSPHOLIPASE A2 IPLA2 -RELATED"/>
    <property type="match status" value="1"/>
</dbReference>
<proteinExistence type="predicted"/>